<evidence type="ECO:0000313" key="1">
    <source>
        <dbReference type="EMBL" id="RBP13081.1"/>
    </source>
</evidence>
<evidence type="ECO:0000313" key="2">
    <source>
        <dbReference type="Proteomes" id="UP000253529"/>
    </source>
</evidence>
<organism evidence="1 2">
    <name type="scientific">Roseiarcus fermentans</name>
    <dbReference type="NCBI Taxonomy" id="1473586"/>
    <lineage>
        <taxon>Bacteria</taxon>
        <taxon>Pseudomonadati</taxon>
        <taxon>Pseudomonadota</taxon>
        <taxon>Alphaproteobacteria</taxon>
        <taxon>Hyphomicrobiales</taxon>
        <taxon>Roseiarcaceae</taxon>
        <taxon>Roseiarcus</taxon>
    </lineage>
</organism>
<protein>
    <submittedName>
        <fullName evidence="1">Uncharacterized protein</fullName>
    </submittedName>
</protein>
<proteinExistence type="predicted"/>
<reference evidence="1 2" key="1">
    <citation type="submission" date="2018-06" db="EMBL/GenBank/DDBJ databases">
        <title>Genomic Encyclopedia of Type Strains, Phase IV (KMG-IV): sequencing the most valuable type-strain genomes for metagenomic binning, comparative biology and taxonomic classification.</title>
        <authorList>
            <person name="Goeker M."/>
        </authorList>
    </citation>
    <scope>NUCLEOTIDE SEQUENCE [LARGE SCALE GENOMIC DNA]</scope>
    <source>
        <strain evidence="1 2">DSM 24875</strain>
    </source>
</reference>
<sequence>MPINMVTLPAIERGRLNELAQSVIAAMDYADALKRPRTKADLAELLAALNAAGCPSNEGEPPAVVFAGRRLILWEVDAIVEALRLAVEFAPDDSVRSNSEHLLRLLGTDVDCDADAEACPTLMLEKEARRGPS</sequence>
<gene>
    <name evidence="1" type="ORF">DFR50_11250</name>
</gene>
<dbReference type="Proteomes" id="UP000253529">
    <property type="component" value="Unassembled WGS sequence"/>
</dbReference>
<keyword evidence="2" id="KW-1185">Reference proteome</keyword>
<dbReference type="AlphaFoldDB" id="A0A366FEP4"/>
<dbReference type="EMBL" id="QNRK01000012">
    <property type="protein sequence ID" value="RBP13081.1"/>
    <property type="molecule type" value="Genomic_DNA"/>
</dbReference>
<name>A0A366FEP4_9HYPH</name>
<dbReference type="RefSeq" id="WP_113889499.1">
    <property type="nucleotide sequence ID" value="NZ_QNRK01000012.1"/>
</dbReference>
<comment type="caution">
    <text evidence="1">The sequence shown here is derived from an EMBL/GenBank/DDBJ whole genome shotgun (WGS) entry which is preliminary data.</text>
</comment>
<accession>A0A366FEP4</accession>